<evidence type="ECO:0000256" key="4">
    <source>
        <dbReference type="ARBA" id="ARBA00022692"/>
    </source>
</evidence>
<sequence length="77" mass="9089">MWNDLREFALKHLAGLVVWIAEDPSSFFLALFVCLTPLLVISSVLSWKLHKAIVEEKKRTRRRERLDRELVKAKKKN</sequence>
<reference evidence="9 10" key="1">
    <citation type="submission" date="2024-08" db="EMBL/GenBank/DDBJ databases">
        <title>Gnathostoma spinigerum genome.</title>
        <authorList>
            <person name="Gonzalez-Bertolin B."/>
            <person name="Monzon S."/>
            <person name="Zaballos A."/>
            <person name="Jimenez P."/>
            <person name="Dekumyoy P."/>
            <person name="Varona S."/>
            <person name="Cuesta I."/>
            <person name="Sumanam S."/>
            <person name="Adisakwattana P."/>
            <person name="Gasser R.B."/>
            <person name="Hernandez-Gonzalez A."/>
            <person name="Young N.D."/>
            <person name="Perteguer M.J."/>
        </authorList>
    </citation>
    <scope>NUCLEOTIDE SEQUENCE [LARGE SCALE GENOMIC DNA]</scope>
    <source>
        <strain evidence="9">AL3</strain>
        <tissue evidence="9">Liver</tissue>
    </source>
</reference>
<dbReference type="InterPro" id="IPR027877">
    <property type="entry name" value="Smim15"/>
</dbReference>
<evidence type="ECO:0000256" key="3">
    <source>
        <dbReference type="ARBA" id="ARBA00017904"/>
    </source>
</evidence>
<organism evidence="9 10">
    <name type="scientific">Gnathostoma spinigerum</name>
    <dbReference type="NCBI Taxonomy" id="75299"/>
    <lineage>
        <taxon>Eukaryota</taxon>
        <taxon>Metazoa</taxon>
        <taxon>Ecdysozoa</taxon>
        <taxon>Nematoda</taxon>
        <taxon>Chromadorea</taxon>
        <taxon>Rhabditida</taxon>
        <taxon>Spirurina</taxon>
        <taxon>Gnathostomatomorpha</taxon>
        <taxon>Gnathostomatoidea</taxon>
        <taxon>Gnathostomatidae</taxon>
        <taxon>Gnathostoma</taxon>
    </lineage>
</organism>
<evidence type="ECO:0000256" key="7">
    <source>
        <dbReference type="ARBA" id="ARBA00023136"/>
    </source>
</evidence>
<evidence type="ECO:0000256" key="2">
    <source>
        <dbReference type="ARBA" id="ARBA00006758"/>
    </source>
</evidence>
<dbReference type="Pfam" id="PF15086">
    <property type="entry name" value="UPF0542"/>
    <property type="match status" value="1"/>
</dbReference>
<keyword evidence="10" id="KW-1185">Reference proteome</keyword>
<dbReference type="Proteomes" id="UP001608902">
    <property type="component" value="Unassembled WGS sequence"/>
</dbReference>
<dbReference type="PANTHER" id="PTHR28644:SF1">
    <property type="entry name" value="SMALL INTEGRAL MEMBRANE PROTEIN 15"/>
    <property type="match status" value="1"/>
</dbReference>
<evidence type="ECO:0000256" key="8">
    <source>
        <dbReference type="SAM" id="Phobius"/>
    </source>
</evidence>
<comment type="subcellular location">
    <subcellularLocation>
        <location evidence="1">Membrane</location>
        <topology evidence="1">Single-pass membrane protein</topology>
    </subcellularLocation>
</comment>
<protein>
    <recommendedName>
        <fullName evidence="3">Small integral membrane protein 15</fullName>
    </recommendedName>
</protein>
<evidence type="ECO:0000256" key="5">
    <source>
        <dbReference type="ARBA" id="ARBA00022989"/>
    </source>
</evidence>
<dbReference type="AlphaFoldDB" id="A0ABD6EYR3"/>
<feature type="transmembrane region" description="Helical" evidence="8">
    <location>
        <begin position="27"/>
        <end position="49"/>
    </location>
</feature>
<keyword evidence="5 8" id="KW-1133">Transmembrane helix</keyword>
<accession>A0ABD6EYR3</accession>
<name>A0ABD6EYR3_9BILA</name>
<dbReference type="GO" id="GO:0016020">
    <property type="term" value="C:membrane"/>
    <property type="evidence" value="ECO:0007669"/>
    <property type="project" value="UniProtKB-SubCell"/>
</dbReference>
<evidence type="ECO:0000256" key="1">
    <source>
        <dbReference type="ARBA" id="ARBA00004167"/>
    </source>
</evidence>
<dbReference type="PANTHER" id="PTHR28644">
    <property type="entry name" value="SMALL INTEGRAL MEMBRANE PROTEIN 15"/>
    <property type="match status" value="1"/>
</dbReference>
<evidence type="ECO:0000313" key="10">
    <source>
        <dbReference type="Proteomes" id="UP001608902"/>
    </source>
</evidence>
<dbReference type="EMBL" id="JBGFUD010009671">
    <property type="protein sequence ID" value="MFH4982601.1"/>
    <property type="molecule type" value="Genomic_DNA"/>
</dbReference>
<keyword evidence="6" id="KW-0175">Coiled coil</keyword>
<gene>
    <name evidence="9" type="ORF">AB6A40_009310</name>
</gene>
<comment type="caution">
    <text evidence="9">The sequence shown here is derived from an EMBL/GenBank/DDBJ whole genome shotgun (WGS) entry which is preliminary data.</text>
</comment>
<evidence type="ECO:0000256" key="6">
    <source>
        <dbReference type="ARBA" id="ARBA00023054"/>
    </source>
</evidence>
<comment type="similarity">
    <text evidence="2">Belongs to the SMIM15 family.</text>
</comment>
<keyword evidence="4 8" id="KW-0812">Transmembrane</keyword>
<evidence type="ECO:0000313" key="9">
    <source>
        <dbReference type="EMBL" id="MFH4982601.1"/>
    </source>
</evidence>
<keyword evidence="7 8" id="KW-0472">Membrane</keyword>
<proteinExistence type="inferred from homology"/>